<evidence type="ECO:0000256" key="6">
    <source>
        <dbReference type="ARBA" id="ARBA00023163"/>
    </source>
</evidence>
<gene>
    <name evidence="11" type="ORF">RIF29_27830</name>
</gene>
<proteinExistence type="predicted"/>
<evidence type="ECO:0000256" key="2">
    <source>
        <dbReference type="ARBA" id="ARBA00022723"/>
    </source>
</evidence>
<evidence type="ECO:0000259" key="10">
    <source>
        <dbReference type="PROSITE" id="PS50157"/>
    </source>
</evidence>
<dbReference type="Proteomes" id="UP001372338">
    <property type="component" value="Unassembled WGS sequence"/>
</dbReference>
<accession>A0AAN9EQG9</accession>
<evidence type="ECO:0000313" key="11">
    <source>
        <dbReference type="EMBL" id="KAK7261516.1"/>
    </source>
</evidence>
<dbReference type="PANTHER" id="PTHR45801:SF111">
    <property type="entry name" value="C2H2 AND C2HC ZINC FINGERS SUPERFAMILY PROTEIN"/>
    <property type="match status" value="1"/>
</dbReference>
<dbReference type="InterPro" id="IPR036236">
    <property type="entry name" value="Znf_C2H2_sf"/>
</dbReference>
<dbReference type="SUPFAM" id="SSF57667">
    <property type="entry name" value="beta-beta-alpha zinc fingers"/>
    <property type="match status" value="1"/>
</dbReference>
<keyword evidence="3 8" id="KW-0863">Zinc-finger</keyword>
<feature type="compositionally biased region" description="Basic and acidic residues" evidence="9">
    <location>
        <begin position="118"/>
        <end position="128"/>
    </location>
</feature>
<evidence type="ECO:0000256" key="8">
    <source>
        <dbReference type="PROSITE-ProRule" id="PRU00042"/>
    </source>
</evidence>
<keyword evidence="2" id="KW-0479">Metal-binding</keyword>
<feature type="region of interest" description="Disordered" evidence="9">
    <location>
        <begin position="1"/>
        <end position="22"/>
    </location>
</feature>
<feature type="domain" description="C2H2-type" evidence="10">
    <location>
        <begin position="31"/>
        <end position="58"/>
    </location>
</feature>
<protein>
    <recommendedName>
        <fullName evidence="10">C2H2-type domain-containing protein</fullName>
    </recommendedName>
</protein>
<dbReference type="AlphaFoldDB" id="A0AAN9EQG9"/>
<evidence type="ECO:0000256" key="9">
    <source>
        <dbReference type="SAM" id="MobiDB-lite"/>
    </source>
</evidence>
<dbReference type="InterPro" id="IPR052426">
    <property type="entry name" value="Plant_dev_regulator"/>
</dbReference>
<dbReference type="GO" id="GO:0005634">
    <property type="term" value="C:nucleus"/>
    <property type="evidence" value="ECO:0007669"/>
    <property type="project" value="UniProtKB-SubCell"/>
</dbReference>
<keyword evidence="12" id="KW-1185">Reference proteome</keyword>
<name>A0AAN9EQG9_CROPI</name>
<keyword evidence="7" id="KW-0539">Nucleus</keyword>
<keyword evidence="4" id="KW-0862">Zinc</keyword>
<dbReference type="PANTHER" id="PTHR45801">
    <property type="entry name" value="OS07G0101800 PROTEIN"/>
    <property type="match status" value="1"/>
</dbReference>
<dbReference type="Gene3D" id="3.30.160.60">
    <property type="entry name" value="Classic Zinc Finger"/>
    <property type="match status" value="1"/>
</dbReference>
<evidence type="ECO:0000256" key="7">
    <source>
        <dbReference type="ARBA" id="ARBA00023242"/>
    </source>
</evidence>
<evidence type="ECO:0000256" key="3">
    <source>
        <dbReference type="ARBA" id="ARBA00022771"/>
    </source>
</evidence>
<feature type="compositionally biased region" description="Basic and acidic residues" evidence="9">
    <location>
        <begin position="93"/>
        <end position="106"/>
    </location>
</feature>
<feature type="region of interest" description="Disordered" evidence="9">
    <location>
        <begin position="57"/>
        <end position="179"/>
    </location>
</feature>
<keyword evidence="6" id="KW-0804">Transcription</keyword>
<sequence>MEYDDDHQPTSQKSIDGDNQGGSKVIITRSYECNFCKRGFSNAQALGGHMNIHRKDKAKLKQTSNSSNQAQPSSLDNINLHKVPPLMPFNVSSKDDADDSSRDETHVVPIKQLPLFDDSPRITSETHKPQSQALEEITHESGIRVFPSSQGSSLELDLELRLGPDPEDSSAKKGTRKFF</sequence>
<evidence type="ECO:0000256" key="4">
    <source>
        <dbReference type="ARBA" id="ARBA00022833"/>
    </source>
</evidence>
<evidence type="ECO:0000256" key="5">
    <source>
        <dbReference type="ARBA" id="ARBA00023015"/>
    </source>
</evidence>
<dbReference type="GO" id="GO:0008270">
    <property type="term" value="F:zinc ion binding"/>
    <property type="evidence" value="ECO:0007669"/>
    <property type="project" value="UniProtKB-KW"/>
</dbReference>
<comment type="subcellular location">
    <subcellularLocation>
        <location evidence="1">Nucleus</location>
    </subcellularLocation>
</comment>
<feature type="compositionally biased region" description="Polar residues" evidence="9">
    <location>
        <begin position="61"/>
        <end position="77"/>
    </location>
</feature>
<comment type="caution">
    <text evidence="11">The sequence shown here is derived from an EMBL/GenBank/DDBJ whole genome shotgun (WGS) entry which is preliminary data.</text>
</comment>
<dbReference type="PROSITE" id="PS00028">
    <property type="entry name" value="ZINC_FINGER_C2H2_1"/>
    <property type="match status" value="1"/>
</dbReference>
<dbReference type="EMBL" id="JAYWIO010000005">
    <property type="protein sequence ID" value="KAK7261516.1"/>
    <property type="molecule type" value="Genomic_DNA"/>
</dbReference>
<reference evidence="11 12" key="1">
    <citation type="submission" date="2024-01" db="EMBL/GenBank/DDBJ databases">
        <title>The genomes of 5 underutilized Papilionoideae crops provide insights into root nodulation and disease resistanc.</title>
        <authorList>
            <person name="Yuan L."/>
        </authorList>
    </citation>
    <scope>NUCLEOTIDE SEQUENCE [LARGE SCALE GENOMIC DNA]</scope>
    <source>
        <strain evidence="11">ZHUSHIDOU_FW_LH</strain>
        <tissue evidence="11">Leaf</tissue>
    </source>
</reference>
<keyword evidence="5" id="KW-0805">Transcription regulation</keyword>
<organism evidence="11 12">
    <name type="scientific">Crotalaria pallida</name>
    <name type="common">Smooth rattlebox</name>
    <name type="synonym">Crotalaria striata</name>
    <dbReference type="NCBI Taxonomy" id="3830"/>
    <lineage>
        <taxon>Eukaryota</taxon>
        <taxon>Viridiplantae</taxon>
        <taxon>Streptophyta</taxon>
        <taxon>Embryophyta</taxon>
        <taxon>Tracheophyta</taxon>
        <taxon>Spermatophyta</taxon>
        <taxon>Magnoliopsida</taxon>
        <taxon>eudicotyledons</taxon>
        <taxon>Gunneridae</taxon>
        <taxon>Pentapetalae</taxon>
        <taxon>rosids</taxon>
        <taxon>fabids</taxon>
        <taxon>Fabales</taxon>
        <taxon>Fabaceae</taxon>
        <taxon>Papilionoideae</taxon>
        <taxon>50 kb inversion clade</taxon>
        <taxon>genistoids sensu lato</taxon>
        <taxon>core genistoids</taxon>
        <taxon>Crotalarieae</taxon>
        <taxon>Crotalaria</taxon>
    </lineage>
</organism>
<evidence type="ECO:0000313" key="12">
    <source>
        <dbReference type="Proteomes" id="UP001372338"/>
    </source>
</evidence>
<dbReference type="InterPro" id="IPR013087">
    <property type="entry name" value="Znf_C2H2_type"/>
</dbReference>
<dbReference type="PROSITE" id="PS50157">
    <property type="entry name" value="ZINC_FINGER_C2H2_2"/>
    <property type="match status" value="1"/>
</dbReference>
<dbReference type="Pfam" id="PF13912">
    <property type="entry name" value="zf-C2H2_6"/>
    <property type="match status" value="1"/>
</dbReference>
<evidence type="ECO:0000256" key="1">
    <source>
        <dbReference type="ARBA" id="ARBA00004123"/>
    </source>
</evidence>